<dbReference type="Gene3D" id="2.60.120.1440">
    <property type="match status" value="1"/>
</dbReference>
<gene>
    <name evidence="3" type="ORF">MNBD_PLANCTO02-3128</name>
</gene>
<feature type="non-terminal residue" evidence="3">
    <location>
        <position position="294"/>
    </location>
</feature>
<name>A0A3B1DC90_9ZZZZ</name>
<keyword evidence="1" id="KW-1133">Transmembrane helix</keyword>
<dbReference type="EMBL" id="UOGL01000193">
    <property type="protein sequence ID" value="VAX38392.1"/>
    <property type="molecule type" value="Genomic_DNA"/>
</dbReference>
<keyword evidence="1" id="KW-0472">Membrane</keyword>
<dbReference type="GO" id="GO:0016989">
    <property type="term" value="F:sigma factor antagonist activity"/>
    <property type="evidence" value="ECO:0007669"/>
    <property type="project" value="TreeGrafter"/>
</dbReference>
<protein>
    <recommendedName>
        <fullName evidence="2">FecR protein domain-containing protein</fullName>
    </recommendedName>
</protein>
<feature type="domain" description="FecR protein" evidence="2">
    <location>
        <begin position="136"/>
        <end position="223"/>
    </location>
</feature>
<evidence type="ECO:0000313" key="3">
    <source>
        <dbReference type="EMBL" id="VAX38392.1"/>
    </source>
</evidence>
<dbReference type="Pfam" id="PF04773">
    <property type="entry name" value="FecR"/>
    <property type="match status" value="1"/>
</dbReference>
<dbReference type="InterPro" id="IPR006860">
    <property type="entry name" value="FecR"/>
</dbReference>
<evidence type="ECO:0000259" key="2">
    <source>
        <dbReference type="Pfam" id="PF04773"/>
    </source>
</evidence>
<proteinExistence type="predicted"/>
<accession>A0A3B1DC90</accession>
<dbReference type="PANTHER" id="PTHR30273:SF2">
    <property type="entry name" value="PROTEIN FECR"/>
    <property type="match status" value="1"/>
</dbReference>
<dbReference type="InterPro" id="IPR012373">
    <property type="entry name" value="Ferrdict_sens_TM"/>
</dbReference>
<organism evidence="3">
    <name type="scientific">hydrothermal vent metagenome</name>
    <dbReference type="NCBI Taxonomy" id="652676"/>
    <lineage>
        <taxon>unclassified sequences</taxon>
        <taxon>metagenomes</taxon>
        <taxon>ecological metagenomes</taxon>
    </lineage>
</organism>
<dbReference type="PANTHER" id="PTHR30273">
    <property type="entry name" value="PERIPLASMIC SIGNAL SENSOR AND SIGMA FACTOR ACTIVATOR FECR-RELATED"/>
    <property type="match status" value="1"/>
</dbReference>
<feature type="transmembrane region" description="Helical" evidence="1">
    <location>
        <begin position="82"/>
        <end position="102"/>
    </location>
</feature>
<keyword evidence="1" id="KW-0812">Transmembrane</keyword>
<sequence length="294" mass="32527">MNQWSGEQLMQLYFDGKLPAEDIPEVERRICCEPALADQLLKISGDEINLRKWEGDSLKYSTGHTKWKEVHKYVSKNPWKTTLSLLGVLVCLGGLFSSFYLFRQTSPVMPPQQVDSQQAEFPGHHNNQIERRDKQQTITEGTVELLLPTGVKVMVAAPAVFRVTGRNEITLSQGTLLAEVLTKAGKGFTVKTPSSINVDLGTVFGIAVDEKGTSVTQVFRGIVNSTNNLSGEISSPSQTVQLTSNQRILHRTDGTSTQEIKNLAEFFFVNFDQSNSSSNKNHIAELIGIDKITA</sequence>
<evidence type="ECO:0000256" key="1">
    <source>
        <dbReference type="SAM" id="Phobius"/>
    </source>
</evidence>
<dbReference type="AlphaFoldDB" id="A0A3B1DC90"/>
<reference evidence="3" key="1">
    <citation type="submission" date="2018-06" db="EMBL/GenBank/DDBJ databases">
        <authorList>
            <person name="Zhirakovskaya E."/>
        </authorList>
    </citation>
    <scope>NUCLEOTIDE SEQUENCE</scope>
</reference>